<evidence type="ECO:0000313" key="2">
    <source>
        <dbReference type="EMBL" id="PWK79031.1"/>
    </source>
</evidence>
<evidence type="ECO:0008006" key="4">
    <source>
        <dbReference type="Google" id="ProtNLM"/>
    </source>
</evidence>
<gene>
    <name evidence="2" type="ORF">LX99_01486</name>
</gene>
<evidence type="ECO:0000313" key="3">
    <source>
        <dbReference type="Proteomes" id="UP000245678"/>
    </source>
</evidence>
<organism evidence="2 3">
    <name type="scientific">Mucilaginibacter oryzae</name>
    <dbReference type="NCBI Taxonomy" id="468058"/>
    <lineage>
        <taxon>Bacteria</taxon>
        <taxon>Pseudomonadati</taxon>
        <taxon>Bacteroidota</taxon>
        <taxon>Sphingobacteriia</taxon>
        <taxon>Sphingobacteriales</taxon>
        <taxon>Sphingobacteriaceae</taxon>
        <taxon>Mucilaginibacter</taxon>
    </lineage>
</organism>
<feature type="chain" id="PRO_5016465766" description="Lipoprotein" evidence="1">
    <location>
        <begin position="23"/>
        <end position="173"/>
    </location>
</feature>
<keyword evidence="3" id="KW-1185">Reference proteome</keyword>
<sequence>MKKAIALILFVIAGLSACKKDANDTAYDKSYKAWQSFKIESKNSYIYTVSSGSVFGFGSETKITVQNGSVIAREYYAYKLDYTSSTTPPVKTTTEQWQENKTLLGQHHSGAALLTLDQVYQKAKNEWLAVNKKENSIYFEANNNGVISDAGYVPNGCQDDCSVGIRITEIKAL</sequence>
<evidence type="ECO:0000256" key="1">
    <source>
        <dbReference type="SAM" id="SignalP"/>
    </source>
</evidence>
<dbReference type="RefSeq" id="WP_109607267.1">
    <property type="nucleotide sequence ID" value="NZ_QGHA01000002.1"/>
</dbReference>
<dbReference type="Proteomes" id="UP000245678">
    <property type="component" value="Unassembled WGS sequence"/>
</dbReference>
<comment type="caution">
    <text evidence="2">The sequence shown here is derived from an EMBL/GenBank/DDBJ whole genome shotgun (WGS) entry which is preliminary data.</text>
</comment>
<dbReference type="PROSITE" id="PS51257">
    <property type="entry name" value="PROKAR_LIPOPROTEIN"/>
    <property type="match status" value="1"/>
</dbReference>
<dbReference type="EMBL" id="QGHA01000002">
    <property type="protein sequence ID" value="PWK79031.1"/>
    <property type="molecule type" value="Genomic_DNA"/>
</dbReference>
<keyword evidence="1" id="KW-0732">Signal</keyword>
<accession>A0A316HG59</accession>
<proteinExistence type="predicted"/>
<name>A0A316HG59_9SPHI</name>
<dbReference type="AlphaFoldDB" id="A0A316HG59"/>
<reference evidence="2 3" key="1">
    <citation type="submission" date="2018-05" db="EMBL/GenBank/DDBJ databases">
        <title>Genomic Encyclopedia of Archaeal and Bacterial Type Strains, Phase II (KMG-II): from individual species to whole genera.</title>
        <authorList>
            <person name="Goeker M."/>
        </authorList>
    </citation>
    <scope>NUCLEOTIDE SEQUENCE [LARGE SCALE GENOMIC DNA]</scope>
    <source>
        <strain evidence="2 3">DSM 19975</strain>
    </source>
</reference>
<protein>
    <recommendedName>
        <fullName evidence="4">Lipoprotein</fullName>
    </recommendedName>
</protein>
<feature type="signal peptide" evidence="1">
    <location>
        <begin position="1"/>
        <end position="22"/>
    </location>
</feature>